<proteinExistence type="inferred from homology"/>
<protein>
    <recommendedName>
        <fullName evidence="3">Thymidylate kinase</fullName>
        <ecNumber evidence="2">2.7.4.9</ecNumber>
    </recommendedName>
</protein>
<dbReference type="Proteomes" id="UP000244754">
    <property type="component" value="Chromosome"/>
</dbReference>
<dbReference type="Pfam" id="PF02223">
    <property type="entry name" value="Thymidylate_kin"/>
    <property type="match status" value="1"/>
</dbReference>
<keyword evidence="6" id="KW-0547">Nucleotide-binding</keyword>
<dbReference type="GO" id="GO:0004798">
    <property type="term" value="F:dTMP kinase activity"/>
    <property type="evidence" value="ECO:0007669"/>
    <property type="project" value="UniProtKB-EC"/>
</dbReference>
<dbReference type="InterPro" id="IPR039430">
    <property type="entry name" value="Thymidylate_kin-like_dom"/>
</dbReference>
<dbReference type="InterPro" id="IPR027417">
    <property type="entry name" value="P-loop_NTPase"/>
</dbReference>
<organism evidence="9 10">
    <name type="scientific">Corynebacterium liangguodongii</name>
    <dbReference type="NCBI Taxonomy" id="2079535"/>
    <lineage>
        <taxon>Bacteria</taxon>
        <taxon>Bacillati</taxon>
        <taxon>Actinomycetota</taxon>
        <taxon>Actinomycetes</taxon>
        <taxon>Mycobacteriales</taxon>
        <taxon>Corynebacteriaceae</taxon>
        <taxon>Corynebacterium</taxon>
    </lineage>
</organism>
<dbReference type="KEGG" id="clia:C3E79_02750"/>
<dbReference type="GO" id="GO:0006233">
    <property type="term" value="P:dTDP biosynthetic process"/>
    <property type="evidence" value="ECO:0007669"/>
    <property type="project" value="InterPro"/>
</dbReference>
<evidence type="ECO:0000313" key="10">
    <source>
        <dbReference type="Proteomes" id="UP000244754"/>
    </source>
</evidence>
<evidence type="ECO:0000256" key="2">
    <source>
        <dbReference type="ARBA" id="ARBA00012980"/>
    </source>
</evidence>
<sequence>MIIAVEGIDGAGKNTLVEAVTAALGAQSLAFPRYEVSLHAQLARDALAGRMGDLVGSAHGMATLFALDRHGAKPLLDAFVGAPDKLIVLDRYVASNAAYTAARTGSDSAFGWVEELEFGRLGLPRPDLHVLVDTSPAEAKERVRKRAAHDASREPDRYERDAALQVATFAAYERLSASGWAGRWLRSAQPDAIIQAVEDLRLRSRNDPQNPRR</sequence>
<dbReference type="PANTHER" id="PTHR10344">
    <property type="entry name" value="THYMIDYLATE KINASE"/>
    <property type="match status" value="1"/>
</dbReference>
<dbReference type="NCBIfam" id="NF005923">
    <property type="entry name" value="PRK07933.1"/>
    <property type="match status" value="1"/>
</dbReference>
<keyword evidence="10" id="KW-1185">Reference proteome</keyword>
<accession>A0A2S0WCS6</accession>
<dbReference type="GO" id="GO:0006235">
    <property type="term" value="P:dTTP biosynthetic process"/>
    <property type="evidence" value="ECO:0007669"/>
    <property type="project" value="TreeGrafter"/>
</dbReference>
<dbReference type="OrthoDB" id="9774907at2"/>
<dbReference type="GO" id="GO:0006227">
    <property type="term" value="P:dUDP biosynthetic process"/>
    <property type="evidence" value="ECO:0007669"/>
    <property type="project" value="TreeGrafter"/>
</dbReference>
<reference evidence="10" key="1">
    <citation type="submission" date="2018-01" db="EMBL/GenBank/DDBJ databases">
        <authorList>
            <person name="Li J."/>
        </authorList>
    </citation>
    <scope>NUCLEOTIDE SEQUENCE [LARGE SCALE GENOMIC DNA]</scope>
    <source>
        <strain evidence="10">2184</strain>
    </source>
</reference>
<keyword evidence="5" id="KW-0545">Nucleotide biosynthesis</keyword>
<evidence type="ECO:0000256" key="8">
    <source>
        <dbReference type="ARBA" id="ARBA00022840"/>
    </source>
</evidence>
<dbReference type="EC" id="2.7.4.9" evidence="2"/>
<dbReference type="RefSeq" id="WP_108403534.1">
    <property type="nucleotide sequence ID" value="NZ_CP026948.1"/>
</dbReference>
<evidence type="ECO:0000256" key="6">
    <source>
        <dbReference type="ARBA" id="ARBA00022741"/>
    </source>
</evidence>
<dbReference type="Gene3D" id="3.40.50.300">
    <property type="entry name" value="P-loop containing nucleotide triphosphate hydrolases"/>
    <property type="match status" value="1"/>
</dbReference>
<dbReference type="CDD" id="cd01672">
    <property type="entry name" value="TMPK"/>
    <property type="match status" value="1"/>
</dbReference>
<keyword evidence="8" id="KW-0067">ATP-binding</keyword>
<keyword evidence="7 9" id="KW-0418">Kinase</keyword>
<gene>
    <name evidence="9" type="ORF">C3E79_02750</name>
</gene>
<keyword evidence="4" id="KW-0808">Transferase</keyword>
<comment type="similarity">
    <text evidence="1">Belongs to the thymidylate kinase family.</text>
</comment>
<dbReference type="EMBL" id="CP026948">
    <property type="protein sequence ID" value="AWB83544.1"/>
    <property type="molecule type" value="Genomic_DNA"/>
</dbReference>
<dbReference type="InterPro" id="IPR018095">
    <property type="entry name" value="Thymidylate_kin_CS"/>
</dbReference>
<evidence type="ECO:0000313" key="9">
    <source>
        <dbReference type="EMBL" id="AWB83544.1"/>
    </source>
</evidence>
<dbReference type="AlphaFoldDB" id="A0A2S0WCS6"/>
<dbReference type="GO" id="GO:0005829">
    <property type="term" value="C:cytosol"/>
    <property type="evidence" value="ECO:0007669"/>
    <property type="project" value="TreeGrafter"/>
</dbReference>
<dbReference type="GO" id="GO:0005524">
    <property type="term" value="F:ATP binding"/>
    <property type="evidence" value="ECO:0007669"/>
    <property type="project" value="UniProtKB-KW"/>
</dbReference>
<evidence type="ECO:0000256" key="3">
    <source>
        <dbReference type="ARBA" id="ARBA00017144"/>
    </source>
</evidence>
<dbReference type="SUPFAM" id="SSF52540">
    <property type="entry name" value="P-loop containing nucleoside triphosphate hydrolases"/>
    <property type="match status" value="1"/>
</dbReference>
<name>A0A2S0WCS6_9CORY</name>
<dbReference type="PANTHER" id="PTHR10344:SF4">
    <property type="entry name" value="UMP-CMP KINASE 2, MITOCHONDRIAL"/>
    <property type="match status" value="1"/>
</dbReference>
<evidence type="ECO:0000256" key="4">
    <source>
        <dbReference type="ARBA" id="ARBA00022679"/>
    </source>
</evidence>
<evidence type="ECO:0000256" key="5">
    <source>
        <dbReference type="ARBA" id="ARBA00022727"/>
    </source>
</evidence>
<evidence type="ECO:0000256" key="1">
    <source>
        <dbReference type="ARBA" id="ARBA00009776"/>
    </source>
</evidence>
<evidence type="ECO:0000256" key="7">
    <source>
        <dbReference type="ARBA" id="ARBA00022777"/>
    </source>
</evidence>
<dbReference type="PROSITE" id="PS01331">
    <property type="entry name" value="THYMIDYLATE_KINASE"/>
    <property type="match status" value="1"/>
</dbReference>